<dbReference type="Gene3D" id="1.25.40.10">
    <property type="entry name" value="Tetratricopeptide repeat domain"/>
    <property type="match status" value="2"/>
</dbReference>
<evidence type="ECO:0000256" key="2">
    <source>
        <dbReference type="ARBA" id="ARBA00022737"/>
    </source>
</evidence>
<comment type="similarity">
    <text evidence="1">Belongs to the PPR family. P subfamily.</text>
</comment>
<accession>A0A7I8JSQ1</accession>
<dbReference type="EMBL" id="LR743604">
    <property type="protein sequence ID" value="CAA2634185.1"/>
    <property type="molecule type" value="Genomic_DNA"/>
</dbReference>
<evidence type="ECO:0000256" key="3">
    <source>
        <dbReference type="PROSITE-ProRule" id="PRU00708"/>
    </source>
</evidence>
<name>A0A7I8JSQ1_SPIIN</name>
<dbReference type="PANTHER" id="PTHR47941">
    <property type="entry name" value="PENTATRICOPEPTIDE REPEAT-CONTAINING PROTEIN 3, MITOCHONDRIAL"/>
    <property type="match status" value="1"/>
</dbReference>
<sequence length="342" mass="38065">MPPAHPDFADGVFQEDGDEIRALSGGEGREIFHRRCYSQGRESTRGKRFQDLLLKRGDDILSISDFNEILLTAVRHGEPDSAELLFSELPAYGLSPNCWTFSIMIQHLCKENEPERAKEFSDEMIRSGLPPLLQSAYELFKAMGRVGCSPTIQTYNCLLNGLCYTAPRPHHLLYPAAGAPEIGELPTALKIHAEMREAGLKAETRVMNSLLRGACRRSTSDPGFLEEVERLSEEIVELGGHCISPYTYCLMVQAFVNGRRSDKALTHLVEMERMGSLPGRENGRCCAGSGDDDQGEEDSKLLRLREAARRVESAGRFLDACSVYAVAVKKGVRLCRQPRKTL</sequence>
<reference evidence="4 5" key="1">
    <citation type="submission" date="2019-12" db="EMBL/GenBank/DDBJ databases">
        <authorList>
            <person name="Scholz U."/>
            <person name="Mascher M."/>
            <person name="Fiebig A."/>
        </authorList>
    </citation>
    <scope>NUCLEOTIDE SEQUENCE</scope>
</reference>
<evidence type="ECO:0000313" key="5">
    <source>
        <dbReference type="Proteomes" id="UP001189122"/>
    </source>
</evidence>
<dbReference type="Pfam" id="PF13041">
    <property type="entry name" value="PPR_2"/>
    <property type="match status" value="2"/>
</dbReference>
<evidence type="ECO:0000256" key="1">
    <source>
        <dbReference type="ARBA" id="ARBA00007626"/>
    </source>
</evidence>
<feature type="repeat" description="PPR" evidence="3">
    <location>
        <begin position="97"/>
        <end position="131"/>
    </location>
</feature>
<dbReference type="Proteomes" id="UP001189122">
    <property type="component" value="Unassembled WGS sequence"/>
</dbReference>
<keyword evidence="5" id="KW-1185">Reference proteome</keyword>
<gene>
    <name evidence="4" type="ORF">SI7747_17019643</name>
</gene>
<organism evidence="4">
    <name type="scientific">Spirodela intermedia</name>
    <name type="common">Intermediate duckweed</name>
    <dbReference type="NCBI Taxonomy" id="51605"/>
    <lineage>
        <taxon>Eukaryota</taxon>
        <taxon>Viridiplantae</taxon>
        <taxon>Streptophyta</taxon>
        <taxon>Embryophyta</taxon>
        <taxon>Tracheophyta</taxon>
        <taxon>Spermatophyta</taxon>
        <taxon>Magnoliopsida</taxon>
        <taxon>Liliopsida</taxon>
        <taxon>Araceae</taxon>
        <taxon>Lemnoideae</taxon>
        <taxon>Spirodela</taxon>
    </lineage>
</organism>
<evidence type="ECO:0000313" key="4">
    <source>
        <dbReference type="EMBL" id="CAA2634185.1"/>
    </source>
</evidence>
<keyword evidence="2" id="KW-0677">Repeat</keyword>
<dbReference type="NCBIfam" id="TIGR00756">
    <property type="entry name" value="PPR"/>
    <property type="match status" value="1"/>
</dbReference>
<dbReference type="InterPro" id="IPR002885">
    <property type="entry name" value="PPR_rpt"/>
</dbReference>
<proteinExistence type="inferred from homology"/>
<dbReference type="EMBL" id="CACRZD030000017">
    <property type="protein sequence ID" value="CAA6673227.1"/>
    <property type="molecule type" value="Genomic_DNA"/>
</dbReference>
<dbReference type="Pfam" id="PF01535">
    <property type="entry name" value="PPR"/>
    <property type="match status" value="1"/>
</dbReference>
<dbReference type="InterPro" id="IPR011990">
    <property type="entry name" value="TPR-like_helical_dom_sf"/>
</dbReference>
<dbReference type="AlphaFoldDB" id="A0A7I8JSQ1"/>
<dbReference type="PROSITE" id="PS51375">
    <property type="entry name" value="PPR"/>
    <property type="match status" value="2"/>
</dbReference>
<feature type="repeat" description="PPR" evidence="3">
    <location>
        <begin position="244"/>
        <end position="278"/>
    </location>
</feature>
<protein>
    <submittedName>
        <fullName evidence="4">Uncharacterized protein</fullName>
    </submittedName>
</protein>